<keyword evidence="4" id="KW-1185">Reference proteome</keyword>
<evidence type="ECO:0000313" key="4">
    <source>
        <dbReference type="Proteomes" id="UP001500886"/>
    </source>
</evidence>
<dbReference type="EMBL" id="BAAASL010000029">
    <property type="protein sequence ID" value="GAA2725223.1"/>
    <property type="molecule type" value="Genomic_DNA"/>
</dbReference>
<name>A0ABP6GKB2_9ACTN</name>
<keyword evidence="2" id="KW-1133">Transmembrane helix</keyword>
<comment type="caution">
    <text evidence="3">The sequence shown here is derived from an EMBL/GenBank/DDBJ whole genome shotgun (WGS) entry which is preliminary data.</text>
</comment>
<keyword evidence="2" id="KW-0472">Membrane</keyword>
<reference evidence="4" key="1">
    <citation type="journal article" date="2019" name="Int. J. Syst. Evol. Microbiol.">
        <title>The Global Catalogue of Microorganisms (GCM) 10K type strain sequencing project: providing services to taxonomists for standard genome sequencing and annotation.</title>
        <authorList>
            <consortium name="The Broad Institute Genomics Platform"/>
            <consortium name="The Broad Institute Genome Sequencing Center for Infectious Disease"/>
            <person name="Wu L."/>
            <person name="Ma J."/>
        </authorList>
    </citation>
    <scope>NUCLEOTIDE SEQUENCE [LARGE SCALE GENOMIC DNA]</scope>
    <source>
        <strain evidence="4">JCM 4542</strain>
    </source>
</reference>
<accession>A0ABP6GKB2</accession>
<feature type="region of interest" description="Disordered" evidence="1">
    <location>
        <begin position="1"/>
        <end position="30"/>
    </location>
</feature>
<keyword evidence="2" id="KW-0812">Transmembrane</keyword>
<sequence length="229" mass="23800">MTSPTPPSPQPYHPPCPAHAPAPPPAPRPARRTAVIAGATALAVLLAGGGALTWWLTREGDDSPLAGRPRVDDTRAGLSYAIPAGWKHDAAKDAGLMSAFTSQIIRKPDAAAAHDATGATVMAGRSGQVVPPAALPQQTERAARSNAEFFFPDQPATLEDSRPAQVGDQPAHTVTVRITDPKGGTAHLRMTVVTVDHRRTSFVLGLSGDAPGTRAGQEVDAVLRSTAVR</sequence>
<protein>
    <recommendedName>
        <fullName evidence="5">Tat pathway signal sequence domain protein</fullName>
    </recommendedName>
</protein>
<feature type="compositionally biased region" description="Pro residues" evidence="1">
    <location>
        <begin position="1"/>
        <end position="28"/>
    </location>
</feature>
<evidence type="ECO:0008006" key="5">
    <source>
        <dbReference type="Google" id="ProtNLM"/>
    </source>
</evidence>
<dbReference type="Proteomes" id="UP001500886">
    <property type="component" value="Unassembled WGS sequence"/>
</dbReference>
<evidence type="ECO:0000256" key="1">
    <source>
        <dbReference type="SAM" id="MobiDB-lite"/>
    </source>
</evidence>
<evidence type="ECO:0000313" key="3">
    <source>
        <dbReference type="EMBL" id="GAA2725223.1"/>
    </source>
</evidence>
<organism evidence="3 4">
    <name type="scientific">Streptomyces luteosporeus</name>
    <dbReference type="NCBI Taxonomy" id="173856"/>
    <lineage>
        <taxon>Bacteria</taxon>
        <taxon>Bacillati</taxon>
        <taxon>Actinomycetota</taxon>
        <taxon>Actinomycetes</taxon>
        <taxon>Kitasatosporales</taxon>
        <taxon>Streptomycetaceae</taxon>
        <taxon>Streptomyces</taxon>
    </lineage>
</organism>
<dbReference type="Gene3D" id="3.40.1000.10">
    <property type="entry name" value="Mog1/PsbP, alpha/beta/alpha sandwich"/>
    <property type="match status" value="1"/>
</dbReference>
<proteinExistence type="predicted"/>
<gene>
    <name evidence="3" type="ORF">GCM10010315_56820</name>
</gene>
<evidence type="ECO:0000256" key="2">
    <source>
        <dbReference type="SAM" id="Phobius"/>
    </source>
</evidence>
<dbReference type="RefSeq" id="WP_344439473.1">
    <property type="nucleotide sequence ID" value="NZ_BAAASL010000029.1"/>
</dbReference>
<feature type="transmembrane region" description="Helical" evidence="2">
    <location>
        <begin position="34"/>
        <end position="56"/>
    </location>
</feature>